<dbReference type="GO" id="GO:0016020">
    <property type="term" value="C:membrane"/>
    <property type="evidence" value="ECO:0007669"/>
    <property type="project" value="TreeGrafter"/>
</dbReference>
<dbReference type="PANTHER" id="PTHR10174:SF224">
    <property type="entry name" value="RETINOL-BINDING PROTEIN PINTA"/>
    <property type="match status" value="1"/>
</dbReference>
<dbReference type="AlphaFoldDB" id="A0A4V3SB62"/>
<protein>
    <recommendedName>
        <fullName evidence="1">CRAL/TRIO N-terminal domain-containing protein</fullName>
    </recommendedName>
</protein>
<dbReference type="Gene3D" id="1.10.8.20">
    <property type="entry name" value="N-terminal domain of phosphatidylinositol transfer protein sec14p"/>
    <property type="match status" value="1"/>
</dbReference>
<evidence type="ECO:0000313" key="3">
    <source>
        <dbReference type="Proteomes" id="UP000310200"/>
    </source>
</evidence>
<sequence>TGLSSVDEASGSSTFTNIAMASTCNDDAVPHVPQELTEEDKRYAAANFNETDETRENAVAEIKRWIEDELRIQIDDFLILRFLRVCKFNLEKTKIRIRNYYKQRSNLPEWYLNKDPFRPELQELLDLG</sequence>
<name>A0A4V3SB62_9HYME</name>
<dbReference type="SMART" id="SM01100">
    <property type="entry name" value="CRAL_TRIO_N"/>
    <property type="match status" value="1"/>
</dbReference>
<comment type="caution">
    <text evidence="2">The sequence shown here is derived from an EMBL/GenBank/DDBJ whole genome shotgun (WGS) entry which is preliminary data.</text>
</comment>
<feature type="non-terminal residue" evidence="2">
    <location>
        <position position="1"/>
    </location>
</feature>
<gene>
    <name evidence="2" type="ORF">DBV15_12816</name>
</gene>
<dbReference type="STRING" id="300112.A0A4V3SB62"/>
<accession>A0A4V3SB62</accession>
<dbReference type="InterPro" id="IPR011074">
    <property type="entry name" value="CRAL/TRIO_N_dom"/>
</dbReference>
<dbReference type="SUPFAM" id="SSF46938">
    <property type="entry name" value="CRAL/TRIO N-terminal domain"/>
    <property type="match status" value="1"/>
</dbReference>
<reference evidence="2 3" key="1">
    <citation type="journal article" date="2019" name="Philos. Trans. R. Soc. Lond., B, Biol. Sci.">
        <title>Ant behaviour and brain gene expression of defending hosts depend on the ecological success of the intruding social parasite.</title>
        <authorList>
            <person name="Kaur R."/>
            <person name="Stoldt M."/>
            <person name="Jongepier E."/>
            <person name="Feldmeyer B."/>
            <person name="Menzel F."/>
            <person name="Bornberg-Bauer E."/>
            <person name="Foitzik S."/>
        </authorList>
    </citation>
    <scope>NUCLEOTIDE SEQUENCE [LARGE SCALE GENOMIC DNA]</scope>
    <source>
        <tissue evidence="2">Whole body</tissue>
    </source>
</reference>
<feature type="domain" description="CRAL/TRIO N-terminal" evidence="1">
    <location>
        <begin position="75"/>
        <end position="100"/>
    </location>
</feature>
<dbReference type="EMBL" id="QBLH01001499">
    <property type="protein sequence ID" value="TGZ51674.1"/>
    <property type="molecule type" value="Genomic_DNA"/>
</dbReference>
<evidence type="ECO:0000259" key="1">
    <source>
        <dbReference type="SMART" id="SM01100"/>
    </source>
</evidence>
<keyword evidence="3" id="KW-1185">Reference proteome</keyword>
<dbReference type="InterPro" id="IPR036273">
    <property type="entry name" value="CRAL/TRIO_N_dom_sf"/>
</dbReference>
<dbReference type="Proteomes" id="UP000310200">
    <property type="component" value="Unassembled WGS sequence"/>
</dbReference>
<dbReference type="PANTHER" id="PTHR10174">
    <property type="entry name" value="ALPHA-TOCOPHEROL TRANSFER PROTEIN-RELATED"/>
    <property type="match status" value="1"/>
</dbReference>
<organism evidence="2 3">
    <name type="scientific">Temnothorax longispinosus</name>
    <dbReference type="NCBI Taxonomy" id="300112"/>
    <lineage>
        <taxon>Eukaryota</taxon>
        <taxon>Metazoa</taxon>
        <taxon>Ecdysozoa</taxon>
        <taxon>Arthropoda</taxon>
        <taxon>Hexapoda</taxon>
        <taxon>Insecta</taxon>
        <taxon>Pterygota</taxon>
        <taxon>Neoptera</taxon>
        <taxon>Endopterygota</taxon>
        <taxon>Hymenoptera</taxon>
        <taxon>Apocrita</taxon>
        <taxon>Aculeata</taxon>
        <taxon>Formicoidea</taxon>
        <taxon>Formicidae</taxon>
        <taxon>Myrmicinae</taxon>
        <taxon>Temnothorax</taxon>
    </lineage>
</organism>
<proteinExistence type="predicted"/>
<evidence type="ECO:0000313" key="2">
    <source>
        <dbReference type="EMBL" id="TGZ51674.1"/>
    </source>
</evidence>
<dbReference type="GO" id="GO:1902936">
    <property type="term" value="F:phosphatidylinositol bisphosphate binding"/>
    <property type="evidence" value="ECO:0007669"/>
    <property type="project" value="TreeGrafter"/>
</dbReference>